<evidence type="ECO:0000256" key="19">
    <source>
        <dbReference type="ARBA" id="ARBA00023180"/>
    </source>
</evidence>
<dbReference type="FunFam" id="3.80.10.10:FF:000288">
    <property type="entry name" value="LRR receptor-like serine/threonine-protein kinase EFR"/>
    <property type="match status" value="1"/>
</dbReference>
<keyword evidence="5" id="KW-1003">Cell membrane</keyword>
<keyword evidence="17 26" id="KW-0472">Membrane</keyword>
<keyword evidence="18 28" id="KW-0675">Receptor</keyword>
<dbReference type="Pfam" id="PF13855">
    <property type="entry name" value="LRR_8"/>
    <property type="match status" value="2"/>
</dbReference>
<gene>
    <name evidence="28" type="ORF">MUK42_20523</name>
</gene>
<evidence type="ECO:0000256" key="23">
    <source>
        <dbReference type="ARBA" id="ARBA00056628"/>
    </source>
</evidence>
<proteinExistence type="predicted"/>
<dbReference type="InterPro" id="IPR008271">
    <property type="entry name" value="Ser/Thr_kinase_AS"/>
</dbReference>
<keyword evidence="16 26" id="KW-1133">Transmembrane helix</keyword>
<keyword evidence="10 26" id="KW-0812">Transmembrane</keyword>
<organism evidence="28 29">
    <name type="scientific">Musa troglodytarum</name>
    <name type="common">fe'i banana</name>
    <dbReference type="NCBI Taxonomy" id="320322"/>
    <lineage>
        <taxon>Eukaryota</taxon>
        <taxon>Viridiplantae</taxon>
        <taxon>Streptophyta</taxon>
        <taxon>Embryophyta</taxon>
        <taxon>Tracheophyta</taxon>
        <taxon>Spermatophyta</taxon>
        <taxon>Magnoliopsida</taxon>
        <taxon>Liliopsida</taxon>
        <taxon>Zingiberales</taxon>
        <taxon>Musaceae</taxon>
        <taxon>Musa</taxon>
    </lineage>
</organism>
<keyword evidence="29" id="KW-1185">Reference proteome</keyword>
<dbReference type="SMART" id="SM00220">
    <property type="entry name" value="S_TKc"/>
    <property type="match status" value="1"/>
</dbReference>
<keyword evidence="9" id="KW-0808">Transferase</keyword>
<dbReference type="InterPro" id="IPR003591">
    <property type="entry name" value="Leu-rich_rpt_typical-subtyp"/>
</dbReference>
<evidence type="ECO:0000256" key="10">
    <source>
        <dbReference type="ARBA" id="ARBA00022692"/>
    </source>
</evidence>
<dbReference type="FunFam" id="1.10.510.10:FF:000358">
    <property type="entry name" value="Putative leucine-rich repeat receptor-like serine/threonine-protein kinase"/>
    <property type="match status" value="1"/>
</dbReference>
<evidence type="ECO:0000256" key="15">
    <source>
        <dbReference type="ARBA" id="ARBA00022840"/>
    </source>
</evidence>
<dbReference type="EMBL" id="CP097507">
    <property type="protein sequence ID" value="URE07966.1"/>
    <property type="molecule type" value="Genomic_DNA"/>
</dbReference>
<dbReference type="SMART" id="SM00369">
    <property type="entry name" value="LRR_TYP"/>
    <property type="match status" value="9"/>
</dbReference>
<evidence type="ECO:0000256" key="4">
    <source>
        <dbReference type="ARBA" id="ARBA00012513"/>
    </source>
</evidence>
<evidence type="ECO:0000256" key="2">
    <source>
        <dbReference type="ARBA" id="ARBA00004389"/>
    </source>
</evidence>
<evidence type="ECO:0000256" key="22">
    <source>
        <dbReference type="ARBA" id="ARBA00054320"/>
    </source>
</evidence>
<evidence type="ECO:0000313" key="28">
    <source>
        <dbReference type="EMBL" id="URE07966.1"/>
    </source>
</evidence>
<feature type="binding site" evidence="25">
    <location>
        <position position="622"/>
    </location>
    <ligand>
        <name>ATP</name>
        <dbReference type="ChEBI" id="CHEBI:30616"/>
    </ligand>
</feature>
<sequence length="906" mass="98746">MIPTSLFLQNCSRLRIFSLSHNNLNGTIPRNLSNCLYLRVIDLDRNTLEGNIPSDIGSLPKLETVAIRDNLLEGSIPPEIGKLASLTGLYMRFNHLNGPIPAAIGNLSSLTQLDLSNNLLAGAIPAAIWNLTSLRGLLLWNNRLTGAIPSDIGNLVGLDRLLLSSNEFTGTIPPEIGKLEKVAAVFLQNNNLVGTIPTTLWSLRNLDALLLRHNHLEAKNAAEWSFLDALTNCTRLRILDLSINHLSGVLPKSVANLSKTLQWLKIHDNQIAGSILTEIGNLSNLTVITMSSNLLDATIPAALGSLRRLIRIDLSENYLVGEIPATLGNLSQLTSLLLSSNELRGSIPPTLGKCPFDSLNLAFNKLSGAVPKEIFYISSLTKLFDISHNSLTGSLPPEIGNLRNIQIVDVSSNRLSGEIPGTIAQCQVLQYLHMQRNFFHGSIPSSFGQLKGLRVLDISSNDLWGRIPDFVGSFRSMTFLNLSYNNLGGEVPTDGIFRNASAFSVLGNINLCGGVPQLGLPSCSSEKKTSSVKLIAIISVAGGICCVIFLISCFAARYWLCKSRTHYSVTARSKDQHRKVSFAELTKATGGFSPANLLGMGSFGSVYRGAVDWEDHKDVAVKVFNLQQRGASRSFVAECEALRNTRHRNLVKVLTSCSGVDFGGNDFKALVFEFLPNGSMDEWLHPPERDEQGSSRRLSLMQRLNISIDVASALGYLHHHCRTPIVHCDVKPSNVLLDHDMVARVSDFGLARFLNKVASKSSTNLVTLRGSVGYAAPEYGMGNKVSTEGDVYSYGILLLEMFTGKRPTDDGFKEGLNLRRYVEVALSKHVVDIIDPHLLLQGGEGEARHANPMANGLSTRAVECVASVLTVGVLCSKEAPKQRMHMEAVVRELHDIKDAFLGLPLL</sequence>
<dbReference type="Proteomes" id="UP001055439">
    <property type="component" value="Chromosome 5"/>
</dbReference>
<evidence type="ECO:0000256" key="6">
    <source>
        <dbReference type="ARBA" id="ARBA00022527"/>
    </source>
</evidence>
<dbReference type="SUPFAM" id="SSF52047">
    <property type="entry name" value="RNI-like"/>
    <property type="match status" value="1"/>
</dbReference>
<dbReference type="InterPro" id="IPR001611">
    <property type="entry name" value="Leu-rich_rpt"/>
</dbReference>
<dbReference type="InterPro" id="IPR051809">
    <property type="entry name" value="Plant_receptor-like_S/T_kinase"/>
</dbReference>
<keyword evidence="11" id="KW-0732">Signal</keyword>
<dbReference type="Gene3D" id="1.10.510.10">
    <property type="entry name" value="Transferase(Phosphotransferase) domain 1"/>
    <property type="match status" value="1"/>
</dbReference>
<evidence type="ECO:0000256" key="17">
    <source>
        <dbReference type="ARBA" id="ARBA00023136"/>
    </source>
</evidence>
<keyword evidence="8" id="KW-0433">Leucine-rich repeat</keyword>
<reference evidence="28" key="1">
    <citation type="submission" date="2022-05" db="EMBL/GenBank/DDBJ databases">
        <title>The Musa troglodytarum L. genome provides insights into the mechanism of non-climacteric behaviour and enrichment of carotenoids.</title>
        <authorList>
            <person name="Wang J."/>
        </authorList>
    </citation>
    <scope>NUCLEOTIDE SEQUENCE</scope>
    <source>
        <tissue evidence="28">Leaf</tissue>
    </source>
</reference>
<dbReference type="SUPFAM" id="SSF56112">
    <property type="entry name" value="Protein kinase-like (PK-like)"/>
    <property type="match status" value="1"/>
</dbReference>
<dbReference type="Gene3D" id="3.30.200.20">
    <property type="entry name" value="Phosphorylase Kinase, domain 1"/>
    <property type="match status" value="1"/>
</dbReference>
<accession>A0A9E7G327</accession>
<comment type="function">
    <text evidence="22">Receptor kinase that detects X.oryzae pv. oryzae protein Ax21 to promote innate immunity. Following X.oryzae pv. oryzae protein Ax21 detection, undergoes cleavage, releasing the processed protein kinase Xa21 chain.</text>
</comment>
<evidence type="ECO:0000256" key="1">
    <source>
        <dbReference type="ARBA" id="ARBA00004162"/>
    </source>
</evidence>
<evidence type="ECO:0000256" key="13">
    <source>
        <dbReference type="ARBA" id="ARBA00022741"/>
    </source>
</evidence>
<dbReference type="PANTHER" id="PTHR27008">
    <property type="entry name" value="OS04G0122200 PROTEIN"/>
    <property type="match status" value="1"/>
</dbReference>
<dbReference type="PROSITE" id="PS00107">
    <property type="entry name" value="PROTEIN_KINASE_ATP"/>
    <property type="match status" value="1"/>
</dbReference>
<evidence type="ECO:0000256" key="5">
    <source>
        <dbReference type="ARBA" id="ARBA00022475"/>
    </source>
</evidence>
<dbReference type="OrthoDB" id="676979at2759"/>
<comment type="catalytic activity">
    <reaction evidence="20">
        <text>L-threonyl-[protein] + ATP = O-phospho-L-threonyl-[protein] + ADP + H(+)</text>
        <dbReference type="Rhea" id="RHEA:46608"/>
        <dbReference type="Rhea" id="RHEA-COMP:11060"/>
        <dbReference type="Rhea" id="RHEA-COMP:11605"/>
        <dbReference type="ChEBI" id="CHEBI:15378"/>
        <dbReference type="ChEBI" id="CHEBI:30013"/>
        <dbReference type="ChEBI" id="CHEBI:30616"/>
        <dbReference type="ChEBI" id="CHEBI:61977"/>
        <dbReference type="ChEBI" id="CHEBI:456216"/>
        <dbReference type="EC" id="2.7.11.1"/>
    </reaction>
</comment>
<dbReference type="GO" id="GO:0005789">
    <property type="term" value="C:endoplasmic reticulum membrane"/>
    <property type="evidence" value="ECO:0007669"/>
    <property type="project" value="UniProtKB-SubCell"/>
</dbReference>
<evidence type="ECO:0000256" key="3">
    <source>
        <dbReference type="ARBA" id="ARBA00004479"/>
    </source>
</evidence>
<dbReference type="GO" id="GO:0004674">
    <property type="term" value="F:protein serine/threonine kinase activity"/>
    <property type="evidence" value="ECO:0007669"/>
    <property type="project" value="UniProtKB-KW"/>
</dbReference>
<evidence type="ECO:0000256" key="14">
    <source>
        <dbReference type="ARBA" id="ARBA00022777"/>
    </source>
</evidence>
<evidence type="ECO:0000256" key="16">
    <source>
        <dbReference type="ARBA" id="ARBA00022989"/>
    </source>
</evidence>
<evidence type="ECO:0000256" key="12">
    <source>
        <dbReference type="ARBA" id="ARBA00022737"/>
    </source>
</evidence>
<keyword evidence="12" id="KW-0677">Repeat</keyword>
<evidence type="ECO:0000259" key="27">
    <source>
        <dbReference type="PROSITE" id="PS50011"/>
    </source>
</evidence>
<protein>
    <recommendedName>
        <fullName evidence="24">Receptor kinase-like protein Xa21</fullName>
        <ecNumber evidence="4">2.7.11.1</ecNumber>
    </recommendedName>
</protein>
<dbReference type="PANTHER" id="PTHR27008:SF596">
    <property type="entry name" value="OS02G0215500 PROTEIN"/>
    <property type="match status" value="1"/>
</dbReference>
<keyword evidence="15 25" id="KW-0067">ATP-binding</keyword>
<evidence type="ECO:0000256" key="7">
    <source>
        <dbReference type="ARBA" id="ARBA00022553"/>
    </source>
</evidence>
<comment type="function">
    <text evidence="23">The processed protein kinase Xa21 chain released by protein cleavage after X.oryzae pv. oryzae protein Ax21 detection translocates into the nucleus where it can bind and regulate WRKY62, a transcription factor. Confers resistance to the bacterial pathogen X.oryzae pv. oryzae (Xoo).</text>
</comment>
<keyword evidence="6" id="KW-0723">Serine/threonine-protein kinase</keyword>
<dbReference type="InterPro" id="IPR011009">
    <property type="entry name" value="Kinase-like_dom_sf"/>
</dbReference>
<feature type="transmembrane region" description="Helical" evidence="26">
    <location>
        <begin position="534"/>
        <end position="560"/>
    </location>
</feature>
<dbReference type="InterPro" id="IPR032675">
    <property type="entry name" value="LRR_dom_sf"/>
</dbReference>
<dbReference type="FunFam" id="3.30.200.20:FF:000432">
    <property type="entry name" value="LRR receptor-like serine/threonine-protein kinase EFR"/>
    <property type="match status" value="1"/>
</dbReference>
<comment type="subcellular location">
    <subcellularLocation>
        <location evidence="1">Cell membrane</location>
        <topology evidence="1">Single-pass membrane protein</topology>
    </subcellularLocation>
    <subcellularLocation>
        <location evidence="2">Endoplasmic reticulum membrane</location>
        <topology evidence="2">Single-pass membrane protein</topology>
    </subcellularLocation>
    <subcellularLocation>
        <location evidence="3">Membrane</location>
        <topology evidence="3">Single-pass type I membrane protein</topology>
    </subcellularLocation>
</comment>
<dbReference type="AlphaFoldDB" id="A0A9E7G327"/>
<dbReference type="InterPro" id="IPR000719">
    <property type="entry name" value="Prot_kinase_dom"/>
</dbReference>
<evidence type="ECO:0000256" key="26">
    <source>
        <dbReference type="SAM" id="Phobius"/>
    </source>
</evidence>
<evidence type="ECO:0000256" key="25">
    <source>
        <dbReference type="PROSITE-ProRule" id="PRU10141"/>
    </source>
</evidence>
<dbReference type="EC" id="2.7.11.1" evidence="4"/>
<evidence type="ECO:0000313" key="29">
    <source>
        <dbReference type="Proteomes" id="UP001055439"/>
    </source>
</evidence>
<dbReference type="EMBL" id="CP097507">
    <property type="protein sequence ID" value="URE07967.1"/>
    <property type="molecule type" value="Genomic_DNA"/>
</dbReference>
<evidence type="ECO:0000256" key="8">
    <source>
        <dbReference type="ARBA" id="ARBA00022614"/>
    </source>
</evidence>
<dbReference type="Gene3D" id="3.80.10.10">
    <property type="entry name" value="Ribonuclease Inhibitor"/>
    <property type="match status" value="3"/>
</dbReference>
<dbReference type="Pfam" id="PF00560">
    <property type="entry name" value="LRR_1"/>
    <property type="match status" value="8"/>
</dbReference>
<keyword evidence="7" id="KW-0597">Phosphoprotein</keyword>
<dbReference type="GO" id="GO:0005886">
    <property type="term" value="C:plasma membrane"/>
    <property type="evidence" value="ECO:0007669"/>
    <property type="project" value="UniProtKB-SubCell"/>
</dbReference>
<feature type="domain" description="Protein kinase" evidence="27">
    <location>
        <begin position="592"/>
        <end position="901"/>
    </location>
</feature>
<evidence type="ECO:0000256" key="9">
    <source>
        <dbReference type="ARBA" id="ARBA00022679"/>
    </source>
</evidence>
<dbReference type="CDD" id="cd14066">
    <property type="entry name" value="STKc_IRAK"/>
    <property type="match status" value="1"/>
</dbReference>
<dbReference type="GO" id="GO:0005524">
    <property type="term" value="F:ATP binding"/>
    <property type="evidence" value="ECO:0007669"/>
    <property type="project" value="UniProtKB-UniRule"/>
</dbReference>
<keyword evidence="13 25" id="KW-0547">Nucleotide-binding</keyword>
<dbReference type="FunFam" id="3.80.10.10:FF:000095">
    <property type="entry name" value="LRR receptor-like serine/threonine-protein kinase GSO1"/>
    <property type="match status" value="1"/>
</dbReference>
<dbReference type="PROSITE" id="PS00108">
    <property type="entry name" value="PROTEIN_KINASE_ST"/>
    <property type="match status" value="1"/>
</dbReference>
<keyword evidence="14 28" id="KW-0418">Kinase</keyword>
<name>A0A9E7G327_9LILI</name>
<dbReference type="InterPro" id="IPR017441">
    <property type="entry name" value="Protein_kinase_ATP_BS"/>
</dbReference>
<evidence type="ECO:0000256" key="20">
    <source>
        <dbReference type="ARBA" id="ARBA00047899"/>
    </source>
</evidence>
<dbReference type="SUPFAM" id="SSF52058">
    <property type="entry name" value="L domain-like"/>
    <property type="match status" value="1"/>
</dbReference>
<evidence type="ECO:0000256" key="21">
    <source>
        <dbReference type="ARBA" id="ARBA00048679"/>
    </source>
</evidence>
<comment type="catalytic activity">
    <reaction evidence="21">
        <text>L-seryl-[protein] + ATP = O-phospho-L-seryl-[protein] + ADP + H(+)</text>
        <dbReference type="Rhea" id="RHEA:17989"/>
        <dbReference type="Rhea" id="RHEA-COMP:9863"/>
        <dbReference type="Rhea" id="RHEA-COMP:11604"/>
        <dbReference type="ChEBI" id="CHEBI:15378"/>
        <dbReference type="ChEBI" id="CHEBI:29999"/>
        <dbReference type="ChEBI" id="CHEBI:30616"/>
        <dbReference type="ChEBI" id="CHEBI:83421"/>
        <dbReference type="ChEBI" id="CHEBI:456216"/>
        <dbReference type="EC" id="2.7.11.1"/>
    </reaction>
</comment>
<keyword evidence="19" id="KW-0325">Glycoprotein</keyword>
<evidence type="ECO:0000256" key="11">
    <source>
        <dbReference type="ARBA" id="ARBA00022729"/>
    </source>
</evidence>
<dbReference type="Pfam" id="PF07714">
    <property type="entry name" value="PK_Tyr_Ser-Thr"/>
    <property type="match status" value="1"/>
</dbReference>
<dbReference type="InterPro" id="IPR001245">
    <property type="entry name" value="Ser-Thr/Tyr_kinase_cat_dom"/>
</dbReference>
<evidence type="ECO:0000256" key="18">
    <source>
        <dbReference type="ARBA" id="ARBA00023170"/>
    </source>
</evidence>
<evidence type="ECO:0000256" key="24">
    <source>
        <dbReference type="ARBA" id="ARBA00072040"/>
    </source>
</evidence>
<dbReference type="PROSITE" id="PS50011">
    <property type="entry name" value="PROTEIN_KINASE_DOM"/>
    <property type="match status" value="1"/>
</dbReference>